<keyword evidence="2 3" id="KW-0408">Iron</keyword>
<dbReference type="PRINTS" id="PR00463">
    <property type="entry name" value="EP450I"/>
</dbReference>
<comment type="cofactor">
    <cofactor evidence="2">
        <name>heme</name>
        <dbReference type="ChEBI" id="CHEBI:30413"/>
    </cofactor>
</comment>
<accession>A0A368SNN1</accession>
<dbReference type="PANTHER" id="PTHR24291:SF134">
    <property type="entry name" value="CAROTENE EPSILON-MONOOXYGENASE, CHLOROPLASTIC"/>
    <property type="match status" value="1"/>
</dbReference>
<dbReference type="PANTHER" id="PTHR24291">
    <property type="entry name" value="CYTOCHROME P450 FAMILY 4"/>
    <property type="match status" value="1"/>
</dbReference>
<gene>
    <name evidence="5" type="ORF">SETIT_9G336100v2</name>
</gene>
<evidence type="ECO:0000256" key="2">
    <source>
        <dbReference type="PIRSR" id="PIRSR602401-1"/>
    </source>
</evidence>
<organism evidence="5">
    <name type="scientific">Setaria italica</name>
    <name type="common">Foxtail millet</name>
    <name type="synonym">Panicum italicum</name>
    <dbReference type="NCBI Taxonomy" id="4555"/>
    <lineage>
        <taxon>Eukaryota</taxon>
        <taxon>Viridiplantae</taxon>
        <taxon>Streptophyta</taxon>
        <taxon>Embryophyta</taxon>
        <taxon>Tracheophyta</taxon>
        <taxon>Spermatophyta</taxon>
        <taxon>Magnoliopsida</taxon>
        <taxon>Liliopsida</taxon>
        <taxon>Poales</taxon>
        <taxon>Poaceae</taxon>
        <taxon>PACMAD clade</taxon>
        <taxon>Panicoideae</taxon>
        <taxon>Panicodae</taxon>
        <taxon>Paniceae</taxon>
        <taxon>Cenchrinae</taxon>
        <taxon>Setaria</taxon>
    </lineage>
</organism>
<evidence type="ECO:0000313" key="5">
    <source>
        <dbReference type="EMBL" id="RCV43964.1"/>
    </source>
</evidence>
<keyword evidence="2 3" id="KW-0349">Heme</keyword>
<reference evidence="5" key="1">
    <citation type="journal article" date="2012" name="Nat. Biotechnol.">
        <title>Reference genome sequence of the model plant Setaria.</title>
        <authorList>
            <person name="Bennetzen J.L."/>
            <person name="Schmutz J."/>
            <person name="Wang H."/>
            <person name="Percifield R."/>
            <person name="Hawkins J."/>
            <person name="Pontaroli A.C."/>
            <person name="Estep M."/>
            <person name="Feng L."/>
            <person name="Vaughn J.N."/>
            <person name="Grimwood J."/>
            <person name="Jenkins J."/>
            <person name="Barry K."/>
            <person name="Lindquist E."/>
            <person name="Hellsten U."/>
            <person name="Deshpande S."/>
            <person name="Wang X."/>
            <person name="Wu X."/>
            <person name="Mitros T."/>
            <person name="Triplett J."/>
            <person name="Yang X."/>
            <person name="Ye C.Y."/>
            <person name="Mauro-Herrera M."/>
            <person name="Wang L."/>
            <person name="Li P."/>
            <person name="Sharma M."/>
            <person name="Sharma R."/>
            <person name="Ronald P.C."/>
            <person name="Panaud O."/>
            <person name="Kellogg E.A."/>
            <person name="Brutnell T.P."/>
            <person name="Doust A.N."/>
            <person name="Tuskan G.A."/>
            <person name="Rokhsar D."/>
            <person name="Devos K.M."/>
        </authorList>
    </citation>
    <scope>NUCLEOTIDE SEQUENCE [LARGE SCALE GENOMIC DNA]</scope>
    <source>
        <strain evidence="5">Yugu1</strain>
    </source>
</reference>
<evidence type="ECO:0000256" key="3">
    <source>
        <dbReference type="RuleBase" id="RU000461"/>
    </source>
</evidence>
<dbReference type="Pfam" id="PF00067">
    <property type="entry name" value="p450"/>
    <property type="match status" value="1"/>
</dbReference>
<dbReference type="GO" id="GO:0004497">
    <property type="term" value="F:monooxygenase activity"/>
    <property type="evidence" value="ECO:0007669"/>
    <property type="project" value="UniProtKB-KW"/>
</dbReference>
<comment type="similarity">
    <text evidence="1 3">Belongs to the cytochrome P450 family.</text>
</comment>
<dbReference type="GO" id="GO:0016705">
    <property type="term" value="F:oxidoreductase activity, acting on paired donors, with incorporation or reduction of molecular oxygen"/>
    <property type="evidence" value="ECO:0007669"/>
    <property type="project" value="InterPro"/>
</dbReference>
<dbReference type="GO" id="GO:0005506">
    <property type="term" value="F:iron ion binding"/>
    <property type="evidence" value="ECO:0007669"/>
    <property type="project" value="InterPro"/>
</dbReference>
<dbReference type="GO" id="GO:0020037">
    <property type="term" value="F:heme binding"/>
    <property type="evidence" value="ECO:0007669"/>
    <property type="project" value="InterPro"/>
</dbReference>
<name>A0A368SNN1_SETIT</name>
<dbReference type="EMBL" id="CM003536">
    <property type="protein sequence ID" value="RCV43964.1"/>
    <property type="molecule type" value="Genomic_DNA"/>
</dbReference>
<dbReference type="PRINTS" id="PR00385">
    <property type="entry name" value="P450"/>
</dbReference>
<feature type="region of interest" description="Disordered" evidence="4">
    <location>
        <begin position="1"/>
        <end position="34"/>
    </location>
</feature>
<feature type="binding site" description="axial binding residue" evidence="2">
    <location>
        <position position="334"/>
    </location>
    <ligand>
        <name>heme</name>
        <dbReference type="ChEBI" id="CHEBI:30413"/>
    </ligand>
    <ligandPart>
        <name>Fe</name>
        <dbReference type="ChEBI" id="CHEBI:18248"/>
    </ligandPart>
</feature>
<keyword evidence="3" id="KW-0560">Oxidoreductase</keyword>
<dbReference type="SUPFAM" id="SSF48264">
    <property type="entry name" value="Cytochrome P450"/>
    <property type="match status" value="1"/>
</dbReference>
<proteinExistence type="inferred from homology"/>
<evidence type="ECO:0000256" key="4">
    <source>
        <dbReference type="SAM" id="MobiDB-lite"/>
    </source>
</evidence>
<dbReference type="PROSITE" id="PS00086">
    <property type="entry name" value="CYTOCHROME_P450"/>
    <property type="match status" value="1"/>
</dbReference>
<dbReference type="InterPro" id="IPR050196">
    <property type="entry name" value="Cytochrome_P450_Monoox"/>
</dbReference>
<dbReference type="InterPro" id="IPR017972">
    <property type="entry name" value="Cyt_P450_CS"/>
</dbReference>
<dbReference type="Gene3D" id="1.10.630.10">
    <property type="entry name" value="Cytochrome P450"/>
    <property type="match status" value="1"/>
</dbReference>
<sequence>MVPRGRARVPPRRGAARLRHRQRPRRRQARASRVRVALREGARRRGLRIPLWVRVRHRGGRAMDRETQSCCAIPAQKIFVHHGGKDSPVIDAVYTALKEAELRSTDLLPYWKIDFLCKIIPRQIKAENAVKTIRNTVEELIMKCKEIVEAENEQIEGEEYVNEGDPSILRFLLASRDEVSSVQLRDDLLSMLVAGHETTGSVLTWTIYLLSKDLTALRRAQDEVDRVLQGRLPRYEDVKELKYLMRCINESMRLYPHPPVLLRRAIVDDVLPGNYKVKAGQDIMISVYNIHRSPEVWDRADEFIPERFDLEGPVPNESNTDFRFIPFSGGPRKCVGDQFALLEAIVALAIVLQKMDIQLVPDQKINMTTGATIHTTNGLYMNVSLRKVQQEAELALRM</sequence>
<evidence type="ECO:0008006" key="6">
    <source>
        <dbReference type="Google" id="ProtNLM"/>
    </source>
</evidence>
<feature type="compositionally biased region" description="Basic residues" evidence="4">
    <location>
        <begin position="1"/>
        <end position="33"/>
    </location>
</feature>
<dbReference type="InterPro" id="IPR002401">
    <property type="entry name" value="Cyt_P450_E_grp-I"/>
</dbReference>
<protein>
    <recommendedName>
        <fullName evidence="6">Cytochrome P450</fullName>
    </recommendedName>
</protein>
<dbReference type="InterPro" id="IPR036396">
    <property type="entry name" value="Cyt_P450_sf"/>
</dbReference>
<keyword evidence="2 3" id="KW-0479">Metal-binding</keyword>
<dbReference type="AlphaFoldDB" id="A0A368SNN1"/>
<reference evidence="5" key="2">
    <citation type="submission" date="2015-07" db="EMBL/GenBank/DDBJ databases">
        <authorList>
            <person name="Noorani M."/>
        </authorList>
    </citation>
    <scope>NUCLEOTIDE SEQUENCE</scope>
    <source>
        <strain evidence="5">Yugu1</strain>
    </source>
</reference>
<keyword evidence="3" id="KW-0503">Monooxygenase</keyword>
<dbReference type="OrthoDB" id="1470350at2759"/>
<dbReference type="InterPro" id="IPR001128">
    <property type="entry name" value="Cyt_P450"/>
</dbReference>
<evidence type="ECO:0000256" key="1">
    <source>
        <dbReference type="ARBA" id="ARBA00010617"/>
    </source>
</evidence>